<evidence type="ECO:0008006" key="4">
    <source>
        <dbReference type="Google" id="ProtNLM"/>
    </source>
</evidence>
<name>A0A367KWB8_RHIST</name>
<dbReference type="EMBL" id="PJQM01000141">
    <property type="protein sequence ID" value="RCI06503.1"/>
    <property type="molecule type" value="Genomic_DNA"/>
</dbReference>
<dbReference type="PROSITE" id="PS51375">
    <property type="entry name" value="PPR"/>
    <property type="match status" value="3"/>
</dbReference>
<feature type="repeat" description="PPR" evidence="1">
    <location>
        <begin position="646"/>
        <end position="680"/>
    </location>
</feature>
<evidence type="ECO:0000313" key="2">
    <source>
        <dbReference type="EMBL" id="RCI06503.1"/>
    </source>
</evidence>
<dbReference type="PANTHER" id="PTHR47938:SF35">
    <property type="entry name" value="PENTATRICOPEPTIDE REPEAT-CONTAINING PROTEIN 4, MITOCHONDRIAL-RELATED"/>
    <property type="match status" value="1"/>
</dbReference>
<protein>
    <recommendedName>
        <fullName evidence="4">Pentacotripeptide-repeat region of PRORP domain-containing protein</fullName>
    </recommendedName>
</protein>
<dbReference type="AlphaFoldDB" id="A0A367KWB8"/>
<evidence type="ECO:0000313" key="3">
    <source>
        <dbReference type="Proteomes" id="UP000253551"/>
    </source>
</evidence>
<feature type="repeat" description="PPR" evidence="1">
    <location>
        <begin position="290"/>
        <end position="324"/>
    </location>
</feature>
<comment type="caution">
    <text evidence="2">The sequence shown here is derived from an EMBL/GenBank/DDBJ whole genome shotgun (WGS) entry which is preliminary data.</text>
</comment>
<dbReference type="Pfam" id="PF13812">
    <property type="entry name" value="PPR_3"/>
    <property type="match status" value="1"/>
</dbReference>
<evidence type="ECO:0000256" key="1">
    <source>
        <dbReference type="PROSITE-ProRule" id="PRU00708"/>
    </source>
</evidence>
<dbReference type="Proteomes" id="UP000253551">
    <property type="component" value="Unassembled WGS sequence"/>
</dbReference>
<feature type="repeat" description="PPR" evidence="1">
    <location>
        <begin position="325"/>
        <end position="355"/>
    </location>
</feature>
<dbReference type="Gene3D" id="1.25.40.10">
    <property type="entry name" value="Tetratricopeptide repeat domain"/>
    <property type="match status" value="3"/>
</dbReference>
<accession>A0A367KWB8</accession>
<reference evidence="2 3" key="1">
    <citation type="journal article" date="2018" name="G3 (Bethesda)">
        <title>Phylogenetic and Phylogenomic Definition of Rhizopus Species.</title>
        <authorList>
            <person name="Gryganskyi A.P."/>
            <person name="Golan J."/>
            <person name="Dolatabadi S."/>
            <person name="Mondo S."/>
            <person name="Robb S."/>
            <person name="Idnurm A."/>
            <person name="Muszewska A."/>
            <person name="Steczkiewicz K."/>
            <person name="Masonjones S."/>
            <person name="Liao H.L."/>
            <person name="Gajdeczka M.T."/>
            <person name="Anike F."/>
            <person name="Vuek A."/>
            <person name="Anishchenko I.M."/>
            <person name="Voigt K."/>
            <person name="de Hoog G.S."/>
            <person name="Smith M.E."/>
            <person name="Heitman J."/>
            <person name="Vilgalys R."/>
            <person name="Stajich J.E."/>
        </authorList>
    </citation>
    <scope>NUCLEOTIDE SEQUENCE [LARGE SCALE GENOMIC DNA]</scope>
    <source>
        <strain evidence="2 3">LSU 92-RS-03</strain>
    </source>
</reference>
<dbReference type="NCBIfam" id="TIGR00756">
    <property type="entry name" value="PPR"/>
    <property type="match status" value="1"/>
</dbReference>
<dbReference type="STRING" id="4846.A0A367KWB8"/>
<dbReference type="InterPro" id="IPR002885">
    <property type="entry name" value="PPR_rpt"/>
</dbReference>
<sequence>MRPALTFSTRRAKSSKCLWQTCSNVQCIEQFFNHYKQSPPIIKHVKPSLYLLNRSNSTHALKRQEEDVSGHEKPTKIHPRMMNKELTLDALIAYLSNHKLNDVQKFATLRTALYNTTQYDHEKAWMIYKNMVQYKVDGFLKPNHYGNLLCILKFGHSPLRLLEVIEDMKKHITPNNYHYSQVLYALQRSGLAEEACNQLQNISDPRPYHYHSLVVALKKCKNLDEKILERATELMLEGMKRHNAELDNATRAMTVALLADYKQSELILKFLKAVDSVNQKKHKKTNRPYNVYMYTSLISGCARQSDGIGAKLLYDEMKKNKLKPNQVTYTALMEAYGRSGDFTSAIRLMTKHQRQYKKVNNSMITSLVVNALRHDKVEVAENAITFMTKKKVQLHQTDGELRAAILWLKTKRDVSVARKYFDDLYMQDKKYVNNVMINHLVKKYGREGDKENAMKVYKKQFKLPIPLTNREKSRTKHHLVDALFHCRDVPAAIGVFISMRNQAMSDEITMAMIVKGLVLNDEGELAWRIFKTLQANGTEPNLHAYTSILKSLADKGSYMKKKVKINMDRLDPDLLKSAGIRLSDLNFNHSPVPVTTEALQLFRRLTGFHKPNVYIYTTLISCFAKNNIYQAINVFEHMCSQQVHPTVETYTALLQGCAIFRNSDISFAVFKHMQANQVEPNQLTWQYLLKSMLRSRLDKMEVDVVAEVARMALENKKN</sequence>
<proteinExistence type="predicted"/>
<dbReference type="PANTHER" id="PTHR47938">
    <property type="entry name" value="RESPIRATORY COMPLEX I CHAPERONE (CIA84), PUTATIVE (AFU_ORTHOLOGUE AFUA_2G06020)-RELATED"/>
    <property type="match status" value="1"/>
</dbReference>
<dbReference type="GO" id="GO:0003729">
    <property type="term" value="F:mRNA binding"/>
    <property type="evidence" value="ECO:0007669"/>
    <property type="project" value="TreeGrafter"/>
</dbReference>
<keyword evidence="3" id="KW-1185">Reference proteome</keyword>
<dbReference type="OrthoDB" id="185373at2759"/>
<dbReference type="InterPro" id="IPR011990">
    <property type="entry name" value="TPR-like_helical_dom_sf"/>
</dbReference>
<dbReference type="Pfam" id="PF13041">
    <property type="entry name" value="PPR_2"/>
    <property type="match status" value="1"/>
</dbReference>
<organism evidence="2 3">
    <name type="scientific">Rhizopus stolonifer</name>
    <name type="common">Rhizopus nigricans</name>
    <dbReference type="NCBI Taxonomy" id="4846"/>
    <lineage>
        <taxon>Eukaryota</taxon>
        <taxon>Fungi</taxon>
        <taxon>Fungi incertae sedis</taxon>
        <taxon>Mucoromycota</taxon>
        <taxon>Mucoromycotina</taxon>
        <taxon>Mucoromycetes</taxon>
        <taxon>Mucorales</taxon>
        <taxon>Mucorineae</taxon>
        <taxon>Rhizopodaceae</taxon>
        <taxon>Rhizopus</taxon>
    </lineage>
</organism>
<gene>
    <name evidence="2" type="ORF">CU098_013461</name>
</gene>